<organism evidence="3 4">
    <name type="scientific">Roseovarius litorisediminis</name>
    <dbReference type="NCBI Taxonomy" id="1312363"/>
    <lineage>
        <taxon>Bacteria</taxon>
        <taxon>Pseudomonadati</taxon>
        <taxon>Pseudomonadota</taxon>
        <taxon>Alphaproteobacteria</taxon>
        <taxon>Rhodobacterales</taxon>
        <taxon>Roseobacteraceae</taxon>
        <taxon>Roseovarius</taxon>
    </lineage>
</organism>
<dbReference type="InterPro" id="IPR036188">
    <property type="entry name" value="FAD/NAD-bd_sf"/>
</dbReference>
<feature type="domain" description="Glucose-methanol-choline oxidoreductase C-terminal" evidence="2">
    <location>
        <begin position="2"/>
        <end position="62"/>
    </location>
</feature>
<dbReference type="GO" id="GO:0019285">
    <property type="term" value="P:glycine betaine biosynthetic process from choline"/>
    <property type="evidence" value="ECO:0007669"/>
    <property type="project" value="TreeGrafter"/>
</dbReference>
<evidence type="ECO:0000256" key="1">
    <source>
        <dbReference type="ARBA" id="ARBA00010790"/>
    </source>
</evidence>
<evidence type="ECO:0000313" key="4">
    <source>
        <dbReference type="Proteomes" id="UP000193827"/>
    </source>
</evidence>
<dbReference type="PANTHER" id="PTHR11552">
    <property type="entry name" value="GLUCOSE-METHANOL-CHOLINE GMC OXIDOREDUCTASE"/>
    <property type="match status" value="1"/>
</dbReference>
<keyword evidence="3" id="KW-0560">Oxidoreductase</keyword>
<dbReference type="GO" id="GO:0016020">
    <property type="term" value="C:membrane"/>
    <property type="evidence" value="ECO:0007669"/>
    <property type="project" value="TreeGrafter"/>
</dbReference>
<dbReference type="InterPro" id="IPR012132">
    <property type="entry name" value="GMC_OxRdtase"/>
</dbReference>
<dbReference type="Proteomes" id="UP000193827">
    <property type="component" value="Unassembled WGS sequence"/>
</dbReference>
<evidence type="ECO:0000313" key="3">
    <source>
        <dbReference type="EMBL" id="SLN15789.1"/>
    </source>
</evidence>
<reference evidence="3 4" key="1">
    <citation type="submission" date="2017-03" db="EMBL/GenBank/DDBJ databases">
        <authorList>
            <person name="Afonso C.L."/>
            <person name="Miller P.J."/>
            <person name="Scott M.A."/>
            <person name="Spackman E."/>
            <person name="Goraichik I."/>
            <person name="Dimitrov K.M."/>
            <person name="Suarez D.L."/>
            <person name="Swayne D.E."/>
        </authorList>
    </citation>
    <scope>NUCLEOTIDE SEQUENCE [LARGE SCALE GENOMIC DNA]</scope>
    <source>
        <strain evidence="3 4">CECT 8287</strain>
    </source>
</reference>
<dbReference type="SUPFAM" id="SSF51905">
    <property type="entry name" value="FAD/NAD(P)-binding domain"/>
    <property type="match status" value="1"/>
</dbReference>
<protein>
    <submittedName>
        <fullName evidence="3">Oxygen-dependent choline dehydrogenase</fullName>
        <ecNumber evidence="3">1.1.99.1</ecNumber>
    </submittedName>
</protein>
<dbReference type="Gene3D" id="3.50.50.60">
    <property type="entry name" value="FAD/NAD(P)-binding domain"/>
    <property type="match status" value="1"/>
</dbReference>
<dbReference type="EC" id="1.1.99.1" evidence="3"/>
<name>A0A1Y5RGL4_9RHOB</name>
<dbReference type="AlphaFoldDB" id="A0A1Y5RGL4"/>
<dbReference type="Pfam" id="PF05199">
    <property type="entry name" value="GMC_oxred_C"/>
    <property type="match status" value="1"/>
</dbReference>
<sequence length="91" mass="9755">MLRARVETAFHPSCTCKMGQDAVAVVDGQLRVHGLEGLRVVDASVLPRITSANLNAPTVMIAARAADFILGVPQLDPMEEVAAQTLRNEMV</sequence>
<dbReference type="InterPro" id="IPR007867">
    <property type="entry name" value="GMC_OxRtase_C"/>
</dbReference>
<accession>A0A1Y5RGL4</accession>
<dbReference type="EMBL" id="FWFL01000001">
    <property type="protein sequence ID" value="SLN15789.1"/>
    <property type="molecule type" value="Genomic_DNA"/>
</dbReference>
<keyword evidence="4" id="KW-1185">Reference proteome</keyword>
<gene>
    <name evidence="3" type="primary">betA_1</name>
    <name evidence="3" type="ORF">PEL8287_00686</name>
</gene>
<dbReference type="GO" id="GO:0050660">
    <property type="term" value="F:flavin adenine dinucleotide binding"/>
    <property type="evidence" value="ECO:0007669"/>
    <property type="project" value="InterPro"/>
</dbReference>
<comment type="similarity">
    <text evidence="1">Belongs to the GMC oxidoreductase family.</text>
</comment>
<dbReference type="PANTHER" id="PTHR11552:SF147">
    <property type="entry name" value="CHOLINE DEHYDROGENASE, MITOCHONDRIAL"/>
    <property type="match status" value="1"/>
</dbReference>
<dbReference type="OrthoDB" id="9785276at2"/>
<dbReference type="GO" id="GO:0008812">
    <property type="term" value="F:choline dehydrogenase activity"/>
    <property type="evidence" value="ECO:0007669"/>
    <property type="project" value="UniProtKB-EC"/>
</dbReference>
<evidence type="ECO:0000259" key="2">
    <source>
        <dbReference type="Pfam" id="PF05199"/>
    </source>
</evidence>
<proteinExistence type="inferred from homology"/>